<organism evidence="6 7">
    <name type="scientific">Slackia equolifaciens</name>
    <dbReference type="NCBI Taxonomy" id="498718"/>
    <lineage>
        <taxon>Bacteria</taxon>
        <taxon>Bacillati</taxon>
        <taxon>Actinomycetota</taxon>
        <taxon>Coriobacteriia</taxon>
        <taxon>Eggerthellales</taxon>
        <taxon>Eggerthellaceae</taxon>
        <taxon>Slackia</taxon>
    </lineage>
</organism>
<dbReference type="Pfam" id="PF00378">
    <property type="entry name" value="ECH_1"/>
    <property type="match status" value="1"/>
</dbReference>
<evidence type="ECO:0000256" key="5">
    <source>
        <dbReference type="SAM" id="MobiDB-lite"/>
    </source>
</evidence>
<evidence type="ECO:0000256" key="3">
    <source>
        <dbReference type="ARBA" id="ARBA00023239"/>
    </source>
</evidence>
<feature type="region of interest" description="Disordered" evidence="5">
    <location>
        <begin position="247"/>
        <end position="266"/>
    </location>
</feature>
<proteinExistence type="inferred from homology"/>
<dbReference type="InterPro" id="IPR029045">
    <property type="entry name" value="ClpP/crotonase-like_dom_sf"/>
</dbReference>
<comment type="caution">
    <text evidence="6">The sequence shown here is derived from an EMBL/GenBank/DDBJ whole genome shotgun (WGS) entry which is preliminary data.</text>
</comment>
<evidence type="ECO:0000256" key="2">
    <source>
        <dbReference type="ARBA" id="ARBA00023098"/>
    </source>
</evidence>
<dbReference type="SUPFAM" id="SSF52096">
    <property type="entry name" value="ClpP/crotonase"/>
    <property type="match status" value="1"/>
</dbReference>
<evidence type="ECO:0000313" key="6">
    <source>
        <dbReference type="EMBL" id="RNL39896.1"/>
    </source>
</evidence>
<dbReference type="CDD" id="cd06558">
    <property type="entry name" value="crotonase-like"/>
    <property type="match status" value="1"/>
</dbReference>
<dbReference type="AlphaFoldDB" id="A0A3N0AZY0"/>
<dbReference type="Gene3D" id="3.90.226.10">
    <property type="entry name" value="2-enoyl-CoA Hydratase, Chain A, domain 1"/>
    <property type="match status" value="1"/>
</dbReference>
<dbReference type="PANTHER" id="PTHR11941:SF169">
    <property type="entry name" value="(7AS)-7A-METHYL-1,5-DIOXO-2,3,5,6,7,7A-HEXAHYDRO-1H-INDENE-CARBOXYL-COA HYDROLASE"/>
    <property type="match status" value="1"/>
</dbReference>
<evidence type="ECO:0000313" key="7">
    <source>
        <dbReference type="Proteomes" id="UP000269591"/>
    </source>
</evidence>
<dbReference type="GO" id="GO:0006635">
    <property type="term" value="P:fatty acid beta-oxidation"/>
    <property type="evidence" value="ECO:0007669"/>
    <property type="project" value="TreeGrafter"/>
</dbReference>
<dbReference type="InterPro" id="IPR018376">
    <property type="entry name" value="Enoyl-CoA_hyd/isom_CS"/>
</dbReference>
<comment type="similarity">
    <text evidence="1 4">Belongs to the enoyl-CoA hydratase/isomerase family.</text>
</comment>
<name>A0A3N0AZY0_9ACTN</name>
<keyword evidence="2" id="KW-0443">Lipid metabolism</keyword>
<dbReference type="Proteomes" id="UP000269591">
    <property type="component" value="Unassembled WGS sequence"/>
</dbReference>
<dbReference type="EMBL" id="QIBX01000009">
    <property type="protein sequence ID" value="RNL39896.1"/>
    <property type="molecule type" value="Genomic_DNA"/>
</dbReference>
<evidence type="ECO:0000256" key="1">
    <source>
        <dbReference type="ARBA" id="ARBA00005254"/>
    </source>
</evidence>
<dbReference type="Gene3D" id="1.10.12.10">
    <property type="entry name" value="Lyase 2-enoyl-coa Hydratase, Chain A, domain 2"/>
    <property type="match status" value="1"/>
</dbReference>
<reference evidence="7" key="1">
    <citation type="submission" date="2018-05" db="EMBL/GenBank/DDBJ databases">
        <title>Genome Sequencing of selected type strains of the family Eggerthellaceae.</title>
        <authorList>
            <person name="Danylec N."/>
            <person name="Stoll D.A."/>
            <person name="Doetsch A."/>
            <person name="Huch M."/>
        </authorList>
    </citation>
    <scope>NUCLEOTIDE SEQUENCE [LARGE SCALE GENOMIC DNA]</scope>
    <source>
        <strain evidence="7">DSM 24851</strain>
    </source>
</reference>
<dbReference type="GO" id="GO:0016829">
    <property type="term" value="F:lyase activity"/>
    <property type="evidence" value="ECO:0007669"/>
    <property type="project" value="UniProtKB-KW"/>
</dbReference>
<protein>
    <submittedName>
        <fullName evidence="6">Enoyl-CoA hydratase</fullName>
    </submittedName>
</protein>
<gene>
    <name evidence="6" type="ORF">DMP06_06045</name>
</gene>
<keyword evidence="7" id="KW-1185">Reference proteome</keyword>
<accession>A0A3N0AZY0</accession>
<sequence length="266" mass="29397">MGETMAYETIITETRGNVLLLTLNRPEVRNALNSKMWEELCDAIDDFDRDDSLAVMVITNTGKCFCSGTDLKELARGEYHPPRGREDWGFAGMTRHYVSKPVIAAVNGIAVGGGAEMVVAADLALISDDGKIGFPEIKHSLLATGGGALLRMGRSMYTKRAMELVLTGDAIDAQTALEWGLVNHVVPAEELVDRAIELAERIAKNGPIAIRMTKLALYDCMDKSFLPATDGWRMMANFDAEIKRTEDSREGERAFAEKREPVWKNR</sequence>
<dbReference type="PANTHER" id="PTHR11941">
    <property type="entry name" value="ENOYL-COA HYDRATASE-RELATED"/>
    <property type="match status" value="1"/>
</dbReference>
<evidence type="ECO:0000256" key="4">
    <source>
        <dbReference type="RuleBase" id="RU003707"/>
    </source>
</evidence>
<dbReference type="PROSITE" id="PS00166">
    <property type="entry name" value="ENOYL_COA_HYDRATASE"/>
    <property type="match status" value="1"/>
</dbReference>
<keyword evidence="3" id="KW-0456">Lyase</keyword>
<dbReference type="InterPro" id="IPR001753">
    <property type="entry name" value="Enoyl-CoA_hydra/iso"/>
</dbReference>
<dbReference type="InterPro" id="IPR014748">
    <property type="entry name" value="Enoyl-CoA_hydra_C"/>
</dbReference>